<evidence type="ECO:0000256" key="1">
    <source>
        <dbReference type="ARBA" id="ARBA00001946"/>
    </source>
</evidence>
<proteinExistence type="inferred from homology"/>
<dbReference type="GO" id="GO:0006260">
    <property type="term" value="P:DNA replication"/>
    <property type="evidence" value="ECO:0007669"/>
    <property type="project" value="UniProtKB-KW"/>
</dbReference>
<dbReference type="Gene3D" id="2.40.50.140">
    <property type="entry name" value="Nucleic acid-binding proteins"/>
    <property type="match status" value="1"/>
</dbReference>
<dbReference type="PROSITE" id="PS50172">
    <property type="entry name" value="BRCT"/>
    <property type="match status" value="1"/>
</dbReference>
<dbReference type="SUPFAM" id="SSF47781">
    <property type="entry name" value="RuvA domain 2-like"/>
    <property type="match status" value="1"/>
</dbReference>
<dbReference type="GO" id="GO:0005829">
    <property type="term" value="C:cytosol"/>
    <property type="evidence" value="ECO:0007669"/>
    <property type="project" value="TreeGrafter"/>
</dbReference>
<dbReference type="NCBIfam" id="NF005932">
    <property type="entry name" value="PRK07956.1"/>
    <property type="match status" value="1"/>
</dbReference>
<dbReference type="PROSITE" id="PS01055">
    <property type="entry name" value="DNA_LIGASE_N1"/>
    <property type="match status" value="1"/>
</dbReference>
<protein>
    <recommendedName>
        <fullName evidence="3">DNA ligase (NAD(+))</fullName>
        <ecNumber evidence="3">6.5.1.2</ecNumber>
    </recommendedName>
</protein>
<keyword evidence="5" id="KW-0235">DNA replication</keyword>
<evidence type="ECO:0000256" key="12">
    <source>
        <dbReference type="ARBA" id="ARBA00034005"/>
    </source>
</evidence>
<dbReference type="Pfam" id="PF00533">
    <property type="entry name" value="BRCT"/>
    <property type="match status" value="1"/>
</dbReference>
<dbReference type="PANTHER" id="PTHR23389:SF9">
    <property type="entry name" value="DNA LIGASE"/>
    <property type="match status" value="1"/>
</dbReference>
<dbReference type="InterPro" id="IPR004150">
    <property type="entry name" value="NAD_DNA_ligase_OB"/>
</dbReference>
<evidence type="ECO:0000313" key="14">
    <source>
        <dbReference type="EMBL" id="SVA33144.1"/>
    </source>
</evidence>
<dbReference type="Pfam" id="PF03119">
    <property type="entry name" value="DNA_ligase_ZBD"/>
    <property type="match status" value="1"/>
</dbReference>
<dbReference type="InterPro" id="IPR004149">
    <property type="entry name" value="Znf_DNAligase_C4"/>
</dbReference>
<dbReference type="SMART" id="SM00532">
    <property type="entry name" value="LIGANc"/>
    <property type="match status" value="1"/>
</dbReference>
<dbReference type="CDD" id="cd17748">
    <property type="entry name" value="BRCT_DNA_ligase_like"/>
    <property type="match status" value="1"/>
</dbReference>
<dbReference type="InterPro" id="IPR041663">
    <property type="entry name" value="DisA/LigA_HHH"/>
</dbReference>
<keyword evidence="10" id="KW-0520">NAD</keyword>
<dbReference type="InterPro" id="IPR013839">
    <property type="entry name" value="DNAligase_adenylation"/>
</dbReference>
<dbReference type="Pfam" id="PF01653">
    <property type="entry name" value="DNA_ligase_aden"/>
    <property type="match status" value="1"/>
</dbReference>
<keyword evidence="6" id="KW-0479">Metal-binding</keyword>
<evidence type="ECO:0000256" key="3">
    <source>
        <dbReference type="ARBA" id="ARBA00012722"/>
    </source>
</evidence>
<name>A0A381UYX1_9ZZZZ</name>
<dbReference type="FunFam" id="2.40.50.140:FF:000012">
    <property type="entry name" value="DNA ligase"/>
    <property type="match status" value="1"/>
</dbReference>
<dbReference type="SUPFAM" id="SSF50249">
    <property type="entry name" value="Nucleic acid-binding proteins"/>
    <property type="match status" value="1"/>
</dbReference>
<dbReference type="InterPro" id="IPR001679">
    <property type="entry name" value="DNA_ligase"/>
</dbReference>
<dbReference type="Pfam" id="PF03120">
    <property type="entry name" value="OB_DNA_ligase"/>
    <property type="match status" value="1"/>
</dbReference>
<dbReference type="AlphaFoldDB" id="A0A381UYX1"/>
<gene>
    <name evidence="14" type="ORF">METZ01_LOCUS85998</name>
</gene>
<evidence type="ECO:0000256" key="6">
    <source>
        <dbReference type="ARBA" id="ARBA00022723"/>
    </source>
</evidence>
<dbReference type="Gene3D" id="6.20.10.30">
    <property type="match status" value="1"/>
</dbReference>
<dbReference type="InterPro" id="IPR018239">
    <property type="entry name" value="DNA_ligase_AS"/>
</dbReference>
<dbReference type="FunFam" id="1.10.287.610:FF:000002">
    <property type="entry name" value="DNA ligase"/>
    <property type="match status" value="1"/>
</dbReference>
<dbReference type="EMBL" id="UINC01007407">
    <property type="protein sequence ID" value="SVA33144.1"/>
    <property type="molecule type" value="Genomic_DNA"/>
</dbReference>
<evidence type="ECO:0000256" key="11">
    <source>
        <dbReference type="ARBA" id="ARBA00023204"/>
    </source>
</evidence>
<dbReference type="NCBIfam" id="TIGR00575">
    <property type="entry name" value="dnlj"/>
    <property type="match status" value="1"/>
</dbReference>
<dbReference type="Gene3D" id="1.10.150.20">
    <property type="entry name" value="5' to 3' exonuclease, C-terminal subdomain"/>
    <property type="match status" value="2"/>
</dbReference>
<comment type="catalytic activity">
    <reaction evidence="12">
        <text>NAD(+) + (deoxyribonucleotide)n-3'-hydroxyl + 5'-phospho-(deoxyribonucleotide)m = (deoxyribonucleotide)n+m + AMP + beta-nicotinamide D-nucleotide.</text>
        <dbReference type="EC" id="6.5.1.2"/>
    </reaction>
</comment>
<dbReference type="FunFam" id="3.30.470.30:FF:000001">
    <property type="entry name" value="DNA ligase"/>
    <property type="match status" value="1"/>
</dbReference>
<sequence>MREGPLMKFVQEKINTLRKKLNKHNYHYYVLDDPHISDSEYDDLLRQLDILEKENPELITLDSPTQRVGADPLPEFKTLTHTIPMLSLANAKNKDELIDFDERIKRWLKTDDNIEYMGEPKLDGLGVEVVYENGVFTHGSTRGDGTTGEDITLNLRTIRSLPLKLREENFPLPNLLEVRGEVFITKKGFKDLNIFREKNSEPIFANPRNAAAGSLRQLDSSVTSQRPLSVFFYQPGAVEGISFRSQDEFIGCAKKWGFPINPHVKRLNGIDESILYYKEMELIRNSLPYEIDGTVLKVNSFHNQNILGTRSRSPRWAIAGKFKAQQATTVILDVEVQVGRTGAITPVARLKPVEISGVIVSNATLHNKDEIEKKDIRIGDTVFLERAGDVIPKVVKVVMEKRPTESLPFIFPHKCPVCDQSLFKPKEEAIYRCQNVSCLAQVKGRIQHFASKNAMDIEGLGKRIVEQLVDEGLLKSVDGIYFLKKEDLIKLEGMGEKSTNKLLDSIAHSKNTTFSRFLYALGIRNVGEHLSKVFAKEFKCDFNNFMKASMEKLGSIQEVGPIVADGVIRFWESSKNHSVVSTCFSAGIALTKEIEIYNNLHFVGKTFVFTGTLKQFTRSEAKKMVEKYGGRASKSVSKNTDYVVAGPDAGSKRMKAEELGVDMLSEEDFIKLMQ</sequence>
<comment type="function">
    <text evidence="2">DNA ligase that catalyzes the formation of phosphodiester linkages between 5'-phosphoryl and 3'-hydroxyl groups in double-stranded DNA using NAD as a coenzyme and as the energy source for the reaction. It is essential for DNA replication and repair of damaged DNA.</text>
</comment>
<evidence type="ECO:0000256" key="2">
    <source>
        <dbReference type="ARBA" id="ARBA00004067"/>
    </source>
</evidence>
<evidence type="ECO:0000256" key="10">
    <source>
        <dbReference type="ARBA" id="ARBA00023027"/>
    </source>
</evidence>
<evidence type="ECO:0000256" key="8">
    <source>
        <dbReference type="ARBA" id="ARBA00022833"/>
    </source>
</evidence>
<organism evidence="14">
    <name type="scientific">marine metagenome</name>
    <dbReference type="NCBI Taxonomy" id="408172"/>
    <lineage>
        <taxon>unclassified sequences</taxon>
        <taxon>metagenomes</taxon>
        <taxon>ecological metagenomes</taxon>
    </lineage>
</organism>
<dbReference type="InterPro" id="IPR036420">
    <property type="entry name" value="BRCT_dom_sf"/>
</dbReference>
<dbReference type="PANTHER" id="PTHR23389">
    <property type="entry name" value="CHROMOSOME TRANSMISSION FIDELITY FACTOR 18"/>
    <property type="match status" value="1"/>
</dbReference>
<dbReference type="GO" id="GO:0046872">
    <property type="term" value="F:metal ion binding"/>
    <property type="evidence" value="ECO:0007669"/>
    <property type="project" value="UniProtKB-KW"/>
</dbReference>
<keyword evidence="7" id="KW-0227">DNA damage</keyword>
<keyword evidence="4" id="KW-0436">Ligase</keyword>
<dbReference type="FunFam" id="1.10.150.20:FF:000007">
    <property type="entry name" value="DNA ligase"/>
    <property type="match status" value="1"/>
</dbReference>
<dbReference type="GO" id="GO:0003911">
    <property type="term" value="F:DNA ligase (NAD+) activity"/>
    <property type="evidence" value="ECO:0007669"/>
    <property type="project" value="UniProtKB-EC"/>
</dbReference>
<evidence type="ECO:0000256" key="5">
    <source>
        <dbReference type="ARBA" id="ARBA00022705"/>
    </source>
</evidence>
<keyword evidence="11" id="KW-0234">DNA repair</keyword>
<evidence type="ECO:0000259" key="13">
    <source>
        <dbReference type="PROSITE" id="PS50172"/>
    </source>
</evidence>
<keyword evidence="9" id="KW-0460">Magnesium</keyword>
<dbReference type="SUPFAM" id="SSF52113">
    <property type="entry name" value="BRCT domain"/>
    <property type="match status" value="1"/>
</dbReference>
<feature type="domain" description="BRCT" evidence="13">
    <location>
        <begin position="602"/>
        <end position="674"/>
    </location>
</feature>
<dbReference type="InterPro" id="IPR013840">
    <property type="entry name" value="DNAligase_N"/>
</dbReference>
<evidence type="ECO:0000256" key="9">
    <source>
        <dbReference type="ARBA" id="ARBA00022842"/>
    </source>
</evidence>
<dbReference type="InterPro" id="IPR001357">
    <property type="entry name" value="BRCT_dom"/>
</dbReference>
<dbReference type="InterPro" id="IPR012340">
    <property type="entry name" value="NA-bd_OB-fold"/>
</dbReference>
<dbReference type="PROSITE" id="PS01056">
    <property type="entry name" value="DNA_LIGASE_N2"/>
    <property type="match status" value="1"/>
</dbReference>
<keyword evidence="8" id="KW-0862">Zinc</keyword>
<dbReference type="GO" id="GO:0003677">
    <property type="term" value="F:DNA binding"/>
    <property type="evidence" value="ECO:0007669"/>
    <property type="project" value="InterPro"/>
</dbReference>
<dbReference type="Pfam" id="PF12826">
    <property type="entry name" value="HHH_2"/>
    <property type="match status" value="1"/>
</dbReference>
<dbReference type="InterPro" id="IPR033136">
    <property type="entry name" value="DNA_ligase_CS"/>
</dbReference>
<dbReference type="SMART" id="SM00278">
    <property type="entry name" value="HhH1"/>
    <property type="match status" value="3"/>
</dbReference>
<evidence type="ECO:0000256" key="7">
    <source>
        <dbReference type="ARBA" id="ARBA00022763"/>
    </source>
</evidence>
<dbReference type="PIRSF" id="PIRSF001604">
    <property type="entry name" value="LigA"/>
    <property type="match status" value="1"/>
</dbReference>
<dbReference type="HAMAP" id="MF_01588">
    <property type="entry name" value="DNA_ligase_A"/>
    <property type="match status" value="1"/>
</dbReference>
<accession>A0A381UYX1</accession>
<dbReference type="InterPro" id="IPR010994">
    <property type="entry name" value="RuvA_2-like"/>
</dbReference>
<dbReference type="CDD" id="cd00114">
    <property type="entry name" value="LIGANc"/>
    <property type="match status" value="1"/>
</dbReference>
<dbReference type="Gene3D" id="3.40.50.10190">
    <property type="entry name" value="BRCT domain"/>
    <property type="match status" value="1"/>
</dbReference>
<dbReference type="SUPFAM" id="SSF56091">
    <property type="entry name" value="DNA ligase/mRNA capping enzyme, catalytic domain"/>
    <property type="match status" value="1"/>
</dbReference>
<dbReference type="Gene3D" id="3.30.470.30">
    <property type="entry name" value="DNA ligase/mRNA capping enzyme"/>
    <property type="match status" value="1"/>
</dbReference>
<reference evidence="14" key="1">
    <citation type="submission" date="2018-05" db="EMBL/GenBank/DDBJ databases">
        <authorList>
            <person name="Lanie J.A."/>
            <person name="Ng W.-L."/>
            <person name="Kazmierczak K.M."/>
            <person name="Andrzejewski T.M."/>
            <person name="Davidsen T.M."/>
            <person name="Wayne K.J."/>
            <person name="Tettelin H."/>
            <person name="Glass J.I."/>
            <person name="Rusch D."/>
            <person name="Podicherti R."/>
            <person name="Tsui H.-C.T."/>
            <person name="Winkler M.E."/>
        </authorList>
    </citation>
    <scope>NUCLEOTIDE SEQUENCE</scope>
</reference>
<dbReference type="SMART" id="SM00292">
    <property type="entry name" value="BRCT"/>
    <property type="match status" value="1"/>
</dbReference>
<dbReference type="GO" id="GO:0006281">
    <property type="term" value="P:DNA repair"/>
    <property type="evidence" value="ECO:0007669"/>
    <property type="project" value="UniProtKB-KW"/>
</dbReference>
<dbReference type="InterPro" id="IPR003583">
    <property type="entry name" value="Hlx-hairpin-Hlx_DNA-bd_motif"/>
</dbReference>
<dbReference type="EC" id="6.5.1.2" evidence="3"/>
<comment type="cofactor">
    <cofactor evidence="1">
        <name>Mg(2+)</name>
        <dbReference type="ChEBI" id="CHEBI:18420"/>
    </cofactor>
</comment>
<dbReference type="Gene3D" id="1.10.287.610">
    <property type="entry name" value="Helix hairpin bin"/>
    <property type="match status" value="1"/>
</dbReference>
<evidence type="ECO:0000256" key="4">
    <source>
        <dbReference type="ARBA" id="ARBA00022598"/>
    </source>
</evidence>